<sequence length="134" mass="15078">MTTTKNIYFTKNHEWVLLLEDNTARMGITQYATEQLGDIVFVEVPELSSETAMEEEIATVESVKSASEIYAPLSGTVTSVNEELEDSPELVNEAPYEAGWLAEIHYTDTDEISQLMNQSAYDAYVKELKEEEGQ</sequence>
<dbReference type="Gene3D" id="2.40.50.100">
    <property type="match status" value="1"/>
</dbReference>
<dbReference type="NCBIfam" id="TIGR00527">
    <property type="entry name" value="gcvH"/>
    <property type="match status" value="1"/>
</dbReference>
<dbReference type="PROSITE" id="PS50968">
    <property type="entry name" value="BIOTINYL_LIPOYL"/>
    <property type="match status" value="1"/>
</dbReference>
<proteinExistence type="inferred from homology"/>
<dbReference type="EMBL" id="FOXW01000002">
    <property type="protein sequence ID" value="SFQ15347.1"/>
    <property type="molecule type" value="Genomic_DNA"/>
</dbReference>
<gene>
    <name evidence="3" type="primary">gcvH</name>
    <name evidence="6" type="ORF">SAMN04488506_0801</name>
</gene>
<dbReference type="PANTHER" id="PTHR11715:SF3">
    <property type="entry name" value="GLYCINE CLEAVAGE SYSTEM H PROTEIN-RELATED"/>
    <property type="match status" value="1"/>
</dbReference>
<dbReference type="STRING" id="82801.SAMN04488506_0801"/>
<keyword evidence="2 3" id="KW-0450">Lipoyl</keyword>
<dbReference type="Proteomes" id="UP000199136">
    <property type="component" value="Unassembled WGS sequence"/>
</dbReference>
<feature type="modified residue" description="N6-lipoyllysine" evidence="3 4">
    <location>
        <position position="64"/>
    </location>
</feature>
<dbReference type="CDD" id="cd06848">
    <property type="entry name" value="GCS_H"/>
    <property type="match status" value="1"/>
</dbReference>
<comment type="function">
    <text evidence="3">The glycine cleavage system catalyzes the degradation of glycine. The H protein shuttles the methylamine group of glycine from the P protein to the T protein.</text>
</comment>
<dbReference type="InterPro" id="IPR000089">
    <property type="entry name" value="Biotin_lipoyl"/>
</dbReference>
<dbReference type="GO" id="GO:0005960">
    <property type="term" value="C:glycine cleavage complex"/>
    <property type="evidence" value="ECO:0007669"/>
    <property type="project" value="InterPro"/>
</dbReference>
<organism evidence="6 7">
    <name type="scientific">Desemzia incerta</name>
    <dbReference type="NCBI Taxonomy" id="82801"/>
    <lineage>
        <taxon>Bacteria</taxon>
        <taxon>Bacillati</taxon>
        <taxon>Bacillota</taxon>
        <taxon>Bacilli</taxon>
        <taxon>Lactobacillales</taxon>
        <taxon>Carnobacteriaceae</taxon>
        <taxon>Desemzia</taxon>
    </lineage>
</organism>
<dbReference type="HAMAP" id="MF_00272">
    <property type="entry name" value="GcvH"/>
    <property type="match status" value="1"/>
</dbReference>
<feature type="domain" description="Lipoyl-binding" evidence="5">
    <location>
        <begin position="23"/>
        <end position="105"/>
    </location>
</feature>
<protein>
    <recommendedName>
        <fullName evidence="3">Glycine cleavage system H protein</fullName>
    </recommendedName>
</protein>
<dbReference type="InterPro" id="IPR017453">
    <property type="entry name" value="GCV_H_sub"/>
</dbReference>
<evidence type="ECO:0000313" key="6">
    <source>
        <dbReference type="EMBL" id="SFQ15347.1"/>
    </source>
</evidence>
<evidence type="ECO:0000256" key="1">
    <source>
        <dbReference type="ARBA" id="ARBA00009249"/>
    </source>
</evidence>
<dbReference type="AlphaFoldDB" id="A0A1I5W6V2"/>
<dbReference type="SUPFAM" id="SSF51230">
    <property type="entry name" value="Single hybrid motif"/>
    <property type="match status" value="1"/>
</dbReference>
<dbReference type="GO" id="GO:0019464">
    <property type="term" value="P:glycine decarboxylation via glycine cleavage system"/>
    <property type="evidence" value="ECO:0007669"/>
    <property type="project" value="UniProtKB-UniRule"/>
</dbReference>
<evidence type="ECO:0000256" key="4">
    <source>
        <dbReference type="PIRSR" id="PIRSR617453-50"/>
    </source>
</evidence>
<evidence type="ECO:0000256" key="3">
    <source>
        <dbReference type="HAMAP-Rule" id="MF_00272"/>
    </source>
</evidence>
<keyword evidence="7" id="KW-1185">Reference proteome</keyword>
<dbReference type="RefSeq" id="WP_092479855.1">
    <property type="nucleotide sequence ID" value="NZ_CP126128.1"/>
</dbReference>
<evidence type="ECO:0000256" key="2">
    <source>
        <dbReference type="ARBA" id="ARBA00022823"/>
    </source>
</evidence>
<dbReference type="GO" id="GO:0005829">
    <property type="term" value="C:cytosol"/>
    <property type="evidence" value="ECO:0007669"/>
    <property type="project" value="TreeGrafter"/>
</dbReference>
<evidence type="ECO:0000313" key="7">
    <source>
        <dbReference type="Proteomes" id="UP000199136"/>
    </source>
</evidence>
<dbReference type="NCBIfam" id="NF002270">
    <property type="entry name" value="PRK01202.1"/>
    <property type="match status" value="1"/>
</dbReference>
<name>A0A1I5W6V2_9LACT</name>
<comment type="subunit">
    <text evidence="3">The glycine cleavage system is composed of four proteins: P, T, L and H.</text>
</comment>
<comment type="cofactor">
    <cofactor evidence="3">
        <name>(R)-lipoate</name>
        <dbReference type="ChEBI" id="CHEBI:83088"/>
    </cofactor>
    <text evidence="3">Binds 1 lipoyl cofactor covalently.</text>
</comment>
<reference evidence="6 7" key="1">
    <citation type="submission" date="2016-10" db="EMBL/GenBank/DDBJ databases">
        <authorList>
            <person name="de Groot N.N."/>
        </authorList>
    </citation>
    <scope>NUCLEOTIDE SEQUENCE [LARGE SCALE GENOMIC DNA]</scope>
    <source>
        <strain evidence="6 7">DSM 20581</strain>
    </source>
</reference>
<dbReference type="GO" id="GO:0009249">
    <property type="term" value="P:protein lipoylation"/>
    <property type="evidence" value="ECO:0007669"/>
    <property type="project" value="TreeGrafter"/>
</dbReference>
<dbReference type="InterPro" id="IPR033753">
    <property type="entry name" value="GCV_H/Fam206"/>
</dbReference>
<dbReference type="InterPro" id="IPR011053">
    <property type="entry name" value="Single_hybrid_motif"/>
</dbReference>
<dbReference type="InterPro" id="IPR002930">
    <property type="entry name" value="GCV_H"/>
</dbReference>
<evidence type="ECO:0000259" key="5">
    <source>
        <dbReference type="PROSITE" id="PS50968"/>
    </source>
</evidence>
<dbReference type="PANTHER" id="PTHR11715">
    <property type="entry name" value="GLYCINE CLEAVAGE SYSTEM H PROTEIN"/>
    <property type="match status" value="1"/>
</dbReference>
<dbReference type="Pfam" id="PF01597">
    <property type="entry name" value="GCV_H"/>
    <property type="match status" value="1"/>
</dbReference>
<accession>A0A1I5W6V2</accession>
<dbReference type="OrthoDB" id="9796712at2"/>
<comment type="similarity">
    <text evidence="1 3">Belongs to the GcvH family.</text>
</comment>